<dbReference type="EMBL" id="CM055733">
    <property type="protein sequence ID" value="KAJ8010899.1"/>
    <property type="molecule type" value="Genomic_DNA"/>
</dbReference>
<sequence length="55" mass="6364">RSTRVSLAPSTVVLSISYIFGRLTTALIPHKNWIIQNDILCPSFRYLFSDIFMLF</sequence>
<dbReference type="Proteomes" id="UP001157502">
    <property type="component" value="Chromosome 6"/>
</dbReference>
<comment type="caution">
    <text evidence="1">The sequence shown here is derived from an EMBL/GenBank/DDBJ whole genome shotgun (WGS) entry which is preliminary data.</text>
</comment>
<organism evidence="1 2">
    <name type="scientific">Dallia pectoralis</name>
    <name type="common">Alaska blackfish</name>
    <dbReference type="NCBI Taxonomy" id="75939"/>
    <lineage>
        <taxon>Eukaryota</taxon>
        <taxon>Metazoa</taxon>
        <taxon>Chordata</taxon>
        <taxon>Craniata</taxon>
        <taxon>Vertebrata</taxon>
        <taxon>Euteleostomi</taxon>
        <taxon>Actinopterygii</taxon>
        <taxon>Neopterygii</taxon>
        <taxon>Teleostei</taxon>
        <taxon>Protacanthopterygii</taxon>
        <taxon>Esociformes</taxon>
        <taxon>Umbridae</taxon>
        <taxon>Dallia</taxon>
    </lineage>
</organism>
<feature type="non-terminal residue" evidence="1">
    <location>
        <position position="1"/>
    </location>
</feature>
<reference evidence="1" key="1">
    <citation type="submission" date="2021-05" db="EMBL/GenBank/DDBJ databases">
        <authorList>
            <person name="Pan Q."/>
            <person name="Jouanno E."/>
            <person name="Zahm M."/>
            <person name="Klopp C."/>
            <person name="Cabau C."/>
            <person name="Louis A."/>
            <person name="Berthelot C."/>
            <person name="Parey E."/>
            <person name="Roest Crollius H."/>
            <person name="Montfort J."/>
            <person name="Robinson-Rechavi M."/>
            <person name="Bouchez O."/>
            <person name="Lampietro C."/>
            <person name="Lopez Roques C."/>
            <person name="Donnadieu C."/>
            <person name="Postlethwait J."/>
            <person name="Bobe J."/>
            <person name="Dillon D."/>
            <person name="Chandos A."/>
            <person name="von Hippel F."/>
            <person name="Guiguen Y."/>
        </authorList>
    </citation>
    <scope>NUCLEOTIDE SEQUENCE</scope>
    <source>
        <strain evidence="1">YG-Jan2019</strain>
    </source>
</reference>
<evidence type="ECO:0000313" key="1">
    <source>
        <dbReference type="EMBL" id="KAJ8010899.1"/>
    </source>
</evidence>
<keyword evidence="2" id="KW-1185">Reference proteome</keyword>
<proteinExistence type="predicted"/>
<protein>
    <submittedName>
        <fullName evidence="1">Uncharacterized protein</fullName>
    </submittedName>
</protein>
<gene>
    <name evidence="1" type="ORF">DPEC_G00079950</name>
</gene>
<name>A0ACC2H4I5_DALPE</name>
<accession>A0ACC2H4I5</accession>
<evidence type="ECO:0000313" key="2">
    <source>
        <dbReference type="Proteomes" id="UP001157502"/>
    </source>
</evidence>